<reference evidence="2" key="1">
    <citation type="journal article" date="2023" name="Mol. Phylogenet. Evol.">
        <title>Genome-scale phylogeny and comparative genomics of the fungal order Sordariales.</title>
        <authorList>
            <person name="Hensen N."/>
            <person name="Bonometti L."/>
            <person name="Westerberg I."/>
            <person name="Brannstrom I.O."/>
            <person name="Guillou S."/>
            <person name="Cros-Aarteil S."/>
            <person name="Calhoun S."/>
            <person name="Haridas S."/>
            <person name="Kuo A."/>
            <person name="Mondo S."/>
            <person name="Pangilinan J."/>
            <person name="Riley R."/>
            <person name="LaButti K."/>
            <person name="Andreopoulos B."/>
            <person name="Lipzen A."/>
            <person name="Chen C."/>
            <person name="Yan M."/>
            <person name="Daum C."/>
            <person name="Ng V."/>
            <person name="Clum A."/>
            <person name="Steindorff A."/>
            <person name="Ohm R.A."/>
            <person name="Martin F."/>
            <person name="Silar P."/>
            <person name="Natvig D.O."/>
            <person name="Lalanne C."/>
            <person name="Gautier V."/>
            <person name="Ament-Velasquez S.L."/>
            <person name="Kruys A."/>
            <person name="Hutchinson M.I."/>
            <person name="Powell A.J."/>
            <person name="Barry K."/>
            <person name="Miller A.N."/>
            <person name="Grigoriev I.V."/>
            <person name="Debuchy R."/>
            <person name="Gladieux P."/>
            <person name="Hiltunen Thoren M."/>
            <person name="Johannesson H."/>
        </authorList>
    </citation>
    <scope>NUCLEOTIDE SEQUENCE</scope>
    <source>
        <strain evidence="2">CBS 123565</strain>
    </source>
</reference>
<evidence type="ECO:0000313" key="3">
    <source>
        <dbReference type="Proteomes" id="UP001304895"/>
    </source>
</evidence>
<gene>
    <name evidence="2" type="ORF">BT67DRAFT_240804</name>
</gene>
<dbReference type="AlphaFoldDB" id="A0AAN6UCT6"/>
<evidence type="ECO:0000313" key="2">
    <source>
        <dbReference type="EMBL" id="KAK4130211.1"/>
    </source>
</evidence>
<dbReference type="Proteomes" id="UP001304895">
    <property type="component" value="Unassembled WGS sequence"/>
</dbReference>
<sequence length="155" mass="16832">MYPCRCPGTSLYWKYSVHAWILVAMLQQPVPGFSKSVRQRQQETASDANIFPTRLPSHSLAARDSHAPVSIPSSSNALALHSPACPPPRCSPSSHSLSFSAPQLPAHSTPLPQTPVASLQARTKCAPQFHARHRTCSPDFPATKPDMPPARCSSR</sequence>
<dbReference type="EMBL" id="MU853441">
    <property type="protein sequence ID" value="KAK4130211.1"/>
    <property type="molecule type" value="Genomic_DNA"/>
</dbReference>
<reference evidence="2" key="2">
    <citation type="submission" date="2023-05" db="EMBL/GenBank/DDBJ databases">
        <authorList>
            <consortium name="Lawrence Berkeley National Laboratory"/>
            <person name="Steindorff A."/>
            <person name="Hensen N."/>
            <person name="Bonometti L."/>
            <person name="Westerberg I."/>
            <person name="Brannstrom I.O."/>
            <person name="Guillou S."/>
            <person name="Cros-Aarteil S."/>
            <person name="Calhoun S."/>
            <person name="Haridas S."/>
            <person name="Kuo A."/>
            <person name="Mondo S."/>
            <person name="Pangilinan J."/>
            <person name="Riley R."/>
            <person name="Labutti K."/>
            <person name="Andreopoulos B."/>
            <person name="Lipzen A."/>
            <person name="Chen C."/>
            <person name="Yanf M."/>
            <person name="Daum C."/>
            <person name="Ng V."/>
            <person name="Clum A."/>
            <person name="Ohm R."/>
            <person name="Martin F."/>
            <person name="Silar P."/>
            <person name="Natvig D."/>
            <person name="Lalanne C."/>
            <person name="Gautier V."/>
            <person name="Ament-Velasquez S.L."/>
            <person name="Kruys A."/>
            <person name="Hutchinson M.I."/>
            <person name="Powell A.J."/>
            <person name="Barry K."/>
            <person name="Miller A.N."/>
            <person name="Grigoriev I.V."/>
            <person name="Debuchy R."/>
            <person name="Gladieux P."/>
            <person name="Thoren M.H."/>
            <person name="Johannesson H."/>
        </authorList>
    </citation>
    <scope>NUCLEOTIDE SEQUENCE</scope>
    <source>
        <strain evidence="2">CBS 123565</strain>
    </source>
</reference>
<protein>
    <submittedName>
        <fullName evidence="2">Uncharacterized protein</fullName>
    </submittedName>
</protein>
<proteinExistence type="predicted"/>
<name>A0AAN6UCT6_9PEZI</name>
<accession>A0AAN6UCT6</accession>
<keyword evidence="3" id="KW-1185">Reference proteome</keyword>
<feature type="compositionally biased region" description="Low complexity" evidence="1">
    <location>
        <begin position="91"/>
        <end position="102"/>
    </location>
</feature>
<evidence type="ECO:0000256" key="1">
    <source>
        <dbReference type="SAM" id="MobiDB-lite"/>
    </source>
</evidence>
<organism evidence="2 3">
    <name type="scientific">Trichocladium antarcticum</name>
    <dbReference type="NCBI Taxonomy" id="1450529"/>
    <lineage>
        <taxon>Eukaryota</taxon>
        <taxon>Fungi</taxon>
        <taxon>Dikarya</taxon>
        <taxon>Ascomycota</taxon>
        <taxon>Pezizomycotina</taxon>
        <taxon>Sordariomycetes</taxon>
        <taxon>Sordariomycetidae</taxon>
        <taxon>Sordariales</taxon>
        <taxon>Chaetomiaceae</taxon>
        <taxon>Trichocladium</taxon>
    </lineage>
</organism>
<feature type="region of interest" description="Disordered" evidence="1">
    <location>
        <begin position="63"/>
        <end position="155"/>
    </location>
</feature>
<comment type="caution">
    <text evidence="2">The sequence shown here is derived from an EMBL/GenBank/DDBJ whole genome shotgun (WGS) entry which is preliminary data.</text>
</comment>